<evidence type="ECO:0000256" key="9">
    <source>
        <dbReference type="ARBA" id="ARBA00022989"/>
    </source>
</evidence>
<dbReference type="InterPro" id="IPR035906">
    <property type="entry name" value="MetI-like_sf"/>
</dbReference>
<dbReference type="Pfam" id="PF00528">
    <property type="entry name" value="BPD_transp_1"/>
    <property type="match status" value="1"/>
</dbReference>
<dbReference type="GO" id="GO:0005886">
    <property type="term" value="C:plasma membrane"/>
    <property type="evidence" value="ECO:0007669"/>
    <property type="project" value="UniProtKB-SubCell"/>
</dbReference>
<dbReference type="PANTHER" id="PTHR43297">
    <property type="entry name" value="OLIGOPEPTIDE TRANSPORT ATP-BINDING PROTEIN APPD"/>
    <property type="match status" value="1"/>
</dbReference>
<dbReference type="InterPro" id="IPR017871">
    <property type="entry name" value="ABC_transporter-like_CS"/>
</dbReference>
<accession>A0A9W6MCW1</accession>
<dbReference type="SUPFAM" id="SSF52540">
    <property type="entry name" value="P-loop containing nucleoside triphosphate hydrolases"/>
    <property type="match status" value="1"/>
</dbReference>
<feature type="region of interest" description="Disordered" evidence="12">
    <location>
        <begin position="1"/>
        <end position="20"/>
    </location>
</feature>
<feature type="transmembrane region" description="Helical" evidence="11">
    <location>
        <begin position="130"/>
        <end position="151"/>
    </location>
</feature>
<evidence type="ECO:0000256" key="7">
    <source>
        <dbReference type="ARBA" id="ARBA00022741"/>
    </source>
</evidence>
<evidence type="ECO:0000256" key="3">
    <source>
        <dbReference type="ARBA" id="ARBA00005417"/>
    </source>
</evidence>
<keyword evidence="8 15" id="KW-0067">ATP-binding</keyword>
<dbReference type="SMART" id="SM00382">
    <property type="entry name" value="AAA"/>
    <property type="match status" value="1"/>
</dbReference>
<dbReference type="Pfam" id="PF00005">
    <property type="entry name" value="ABC_tran"/>
    <property type="match status" value="1"/>
</dbReference>
<dbReference type="InterPro" id="IPR050388">
    <property type="entry name" value="ABC_Ni/Peptide_Import"/>
</dbReference>
<keyword evidence="10 11" id="KW-0472">Membrane</keyword>
<feature type="domain" description="ABC transmembrane type-1" evidence="14">
    <location>
        <begin position="91"/>
        <end position="280"/>
    </location>
</feature>
<proteinExistence type="inferred from homology"/>
<dbReference type="CDD" id="cd06261">
    <property type="entry name" value="TM_PBP2"/>
    <property type="match status" value="1"/>
</dbReference>
<dbReference type="InterPro" id="IPR013563">
    <property type="entry name" value="Oligopep_ABC_C"/>
</dbReference>
<dbReference type="Proteomes" id="UP001143474">
    <property type="component" value="Unassembled WGS sequence"/>
</dbReference>
<dbReference type="PROSITE" id="PS50928">
    <property type="entry name" value="ABC_TM1"/>
    <property type="match status" value="1"/>
</dbReference>
<evidence type="ECO:0000256" key="6">
    <source>
        <dbReference type="ARBA" id="ARBA00022692"/>
    </source>
</evidence>
<evidence type="ECO:0000313" key="15">
    <source>
        <dbReference type="EMBL" id="GLK09581.1"/>
    </source>
</evidence>
<feature type="region of interest" description="Disordered" evidence="12">
    <location>
        <begin position="297"/>
        <end position="322"/>
    </location>
</feature>
<feature type="domain" description="ABC transporter" evidence="13">
    <location>
        <begin position="329"/>
        <end position="577"/>
    </location>
</feature>
<dbReference type="GO" id="GO:0055085">
    <property type="term" value="P:transmembrane transport"/>
    <property type="evidence" value="ECO:0007669"/>
    <property type="project" value="InterPro"/>
</dbReference>
<feature type="transmembrane region" description="Helical" evidence="11">
    <location>
        <begin position="95"/>
        <end position="118"/>
    </location>
</feature>
<keyword evidence="9 11" id="KW-1133">Transmembrane helix</keyword>
<feature type="transmembrane region" description="Helical" evidence="11">
    <location>
        <begin position="212"/>
        <end position="235"/>
    </location>
</feature>
<feature type="transmembrane region" description="Helical" evidence="11">
    <location>
        <begin position="28"/>
        <end position="51"/>
    </location>
</feature>
<dbReference type="Gene3D" id="1.10.3720.10">
    <property type="entry name" value="MetI-like"/>
    <property type="match status" value="1"/>
</dbReference>
<dbReference type="GO" id="GO:0016887">
    <property type="term" value="F:ATP hydrolysis activity"/>
    <property type="evidence" value="ECO:0007669"/>
    <property type="project" value="InterPro"/>
</dbReference>
<keyword evidence="7" id="KW-0547">Nucleotide-binding</keyword>
<organism evidence="15 16">
    <name type="scientific">Streptosporangium carneum</name>
    <dbReference type="NCBI Taxonomy" id="47481"/>
    <lineage>
        <taxon>Bacteria</taxon>
        <taxon>Bacillati</taxon>
        <taxon>Actinomycetota</taxon>
        <taxon>Actinomycetes</taxon>
        <taxon>Streptosporangiales</taxon>
        <taxon>Streptosporangiaceae</taxon>
        <taxon>Streptosporangium</taxon>
    </lineage>
</organism>
<comment type="subcellular location">
    <subcellularLocation>
        <location evidence="11">Cell membrane</location>
        <topology evidence="11">Multi-pass membrane protein</topology>
    </subcellularLocation>
    <subcellularLocation>
        <location evidence="2">Cell membrane</location>
        <topology evidence="2">Peripheral membrane protein</topology>
    </subcellularLocation>
    <subcellularLocation>
        <location evidence="1">Membrane</location>
        <topology evidence="1">Multi-pass membrane protein</topology>
    </subcellularLocation>
</comment>
<evidence type="ECO:0000259" key="14">
    <source>
        <dbReference type="PROSITE" id="PS50928"/>
    </source>
</evidence>
<name>A0A9W6MCW1_9ACTN</name>
<feature type="compositionally biased region" description="Acidic residues" evidence="12">
    <location>
        <begin position="312"/>
        <end position="321"/>
    </location>
</feature>
<dbReference type="InterPro" id="IPR003439">
    <property type="entry name" value="ABC_transporter-like_ATP-bd"/>
</dbReference>
<comment type="caution">
    <text evidence="15">The sequence shown here is derived from an EMBL/GenBank/DDBJ whole genome shotgun (WGS) entry which is preliminary data.</text>
</comment>
<dbReference type="SUPFAM" id="SSF161098">
    <property type="entry name" value="MetI-like"/>
    <property type="match status" value="1"/>
</dbReference>
<gene>
    <name evidence="15" type="ORF">GCM10017600_29870</name>
</gene>
<dbReference type="NCBIfam" id="TIGR01727">
    <property type="entry name" value="oligo_HPY"/>
    <property type="match status" value="1"/>
</dbReference>
<dbReference type="CDD" id="cd03257">
    <property type="entry name" value="ABC_NikE_OppD_transporters"/>
    <property type="match status" value="1"/>
</dbReference>
<reference evidence="15" key="1">
    <citation type="journal article" date="2014" name="Int. J. Syst. Evol. Microbiol.">
        <title>Complete genome sequence of Corynebacterium casei LMG S-19264T (=DSM 44701T), isolated from a smear-ripened cheese.</title>
        <authorList>
            <consortium name="US DOE Joint Genome Institute (JGI-PGF)"/>
            <person name="Walter F."/>
            <person name="Albersmeier A."/>
            <person name="Kalinowski J."/>
            <person name="Ruckert C."/>
        </authorList>
    </citation>
    <scope>NUCLEOTIDE SEQUENCE</scope>
    <source>
        <strain evidence="15">VKM Ac-2007</strain>
    </source>
</reference>
<evidence type="ECO:0000256" key="12">
    <source>
        <dbReference type="SAM" id="MobiDB-lite"/>
    </source>
</evidence>
<evidence type="ECO:0000259" key="13">
    <source>
        <dbReference type="PROSITE" id="PS50893"/>
    </source>
</evidence>
<dbReference type="Pfam" id="PF08352">
    <property type="entry name" value="oligo_HPY"/>
    <property type="match status" value="1"/>
</dbReference>
<evidence type="ECO:0000256" key="5">
    <source>
        <dbReference type="ARBA" id="ARBA00022475"/>
    </source>
</evidence>
<reference evidence="15" key="2">
    <citation type="submission" date="2023-01" db="EMBL/GenBank/DDBJ databases">
        <authorList>
            <person name="Sun Q."/>
            <person name="Evtushenko L."/>
        </authorList>
    </citation>
    <scope>NUCLEOTIDE SEQUENCE</scope>
    <source>
        <strain evidence="15">VKM Ac-2007</strain>
    </source>
</reference>
<sequence>MTALTGQAVPQAASAPERRGGRRAFRSTVVGPVALGVLAVLAVVALVAPVLGSGPAVTVRAADAVLGPSAEHWLGTDRLGRDVLVRTLVATRTSLLLGLGAAAVAALGGVILGGAVAAAGPRTRSAGLRVLDAVLAFPAILVAILATLVLPQATGSAAVAVGVAGAPGVARIVVTLAMTVLVRDHVAAARGFGVGRIRVFVRHVVPNMADSLAVSLSVVAGMSLVVVSSLSFLGAGVQPPAYDWGGMLSQGVRDLYVTPLVALAPAVMIALAGLAFGLLGEALARVANPSLWTTGDAGRDRRARAASGAEGAADEAPDDISEGPALLDVRGLTVTVDGSPGSAAIVSGVDLRVGRGEILGLVGESGSGKSMTMLAVARLLPYPVGSSADTLTLDGRDLRSDRPRELRRLLGTGLALVFQNPAACLNPALKLGVQLTEAPRAHRGADRARARELALAGLRDVRIPEPERRLRQYPHELSGGQRQRATIAMALVTAPGLLLADEPTTALDNTLRRGMLDLLRDVNTADGTAIVLVSHDLSVVGGLCHRIAVMYAGRIVEEGPTAEVMATPKHPYTRALLDSSLTMTTDLGRPVPAIDGQPPRPGEGPPGCAFAPRCALAEDRCARTRPVLREVPGGRKVACWVDEGSLA</sequence>
<protein>
    <submittedName>
        <fullName evidence="15">Peptide ABC transporter ATP-binding protein</fullName>
    </submittedName>
</protein>
<dbReference type="PROSITE" id="PS50893">
    <property type="entry name" value="ABC_TRANSPORTER_2"/>
    <property type="match status" value="1"/>
</dbReference>
<evidence type="ECO:0000256" key="1">
    <source>
        <dbReference type="ARBA" id="ARBA00004141"/>
    </source>
</evidence>
<dbReference type="InterPro" id="IPR027417">
    <property type="entry name" value="P-loop_NTPase"/>
</dbReference>
<dbReference type="GO" id="GO:0015833">
    <property type="term" value="P:peptide transport"/>
    <property type="evidence" value="ECO:0007669"/>
    <property type="project" value="InterPro"/>
</dbReference>
<comment type="similarity">
    <text evidence="11">Belongs to the binding-protein-dependent transport system permease family.</text>
</comment>
<keyword evidence="16" id="KW-1185">Reference proteome</keyword>
<evidence type="ECO:0000256" key="8">
    <source>
        <dbReference type="ARBA" id="ARBA00022840"/>
    </source>
</evidence>
<evidence type="ECO:0000313" key="16">
    <source>
        <dbReference type="Proteomes" id="UP001143474"/>
    </source>
</evidence>
<feature type="transmembrane region" description="Helical" evidence="11">
    <location>
        <begin position="255"/>
        <end position="279"/>
    </location>
</feature>
<evidence type="ECO:0000256" key="2">
    <source>
        <dbReference type="ARBA" id="ARBA00004202"/>
    </source>
</evidence>
<dbReference type="FunFam" id="3.40.50.300:FF:000016">
    <property type="entry name" value="Oligopeptide ABC transporter ATP-binding component"/>
    <property type="match status" value="1"/>
</dbReference>
<comment type="similarity">
    <text evidence="3">Belongs to the ABC transporter superfamily.</text>
</comment>
<dbReference type="InterPro" id="IPR003593">
    <property type="entry name" value="AAA+_ATPase"/>
</dbReference>
<evidence type="ECO:0000256" key="11">
    <source>
        <dbReference type="RuleBase" id="RU363032"/>
    </source>
</evidence>
<evidence type="ECO:0000256" key="10">
    <source>
        <dbReference type="ARBA" id="ARBA00023136"/>
    </source>
</evidence>
<dbReference type="InterPro" id="IPR000515">
    <property type="entry name" value="MetI-like"/>
</dbReference>
<evidence type="ECO:0000256" key="4">
    <source>
        <dbReference type="ARBA" id="ARBA00022448"/>
    </source>
</evidence>
<dbReference type="PROSITE" id="PS00211">
    <property type="entry name" value="ABC_TRANSPORTER_1"/>
    <property type="match status" value="1"/>
</dbReference>
<dbReference type="Gene3D" id="3.40.50.300">
    <property type="entry name" value="P-loop containing nucleotide triphosphate hydrolases"/>
    <property type="match status" value="1"/>
</dbReference>
<keyword evidence="4 11" id="KW-0813">Transport</keyword>
<keyword evidence="5" id="KW-1003">Cell membrane</keyword>
<feature type="transmembrane region" description="Helical" evidence="11">
    <location>
        <begin position="157"/>
        <end position="182"/>
    </location>
</feature>
<dbReference type="EMBL" id="BSEV01000005">
    <property type="protein sequence ID" value="GLK09581.1"/>
    <property type="molecule type" value="Genomic_DNA"/>
</dbReference>
<keyword evidence="6 11" id="KW-0812">Transmembrane</keyword>
<dbReference type="RefSeq" id="WP_271218031.1">
    <property type="nucleotide sequence ID" value="NZ_BAAAVD010000045.1"/>
</dbReference>
<dbReference type="PANTHER" id="PTHR43297:SF2">
    <property type="entry name" value="DIPEPTIDE TRANSPORT ATP-BINDING PROTEIN DPPD"/>
    <property type="match status" value="1"/>
</dbReference>
<dbReference type="AlphaFoldDB" id="A0A9W6MCW1"/>
<dbReference type="GO" id="GO:0005524">
    <property type="term" value="F:ATP binding"/>
    <property type="evidence" value="ECO:0007669"/>
    <property type="project" value="UniProtKB-KW"/>
</dbReference>